<name>A0A4V3WM45_CAMSN</name>
<evidence type="ECO:0008006" key="10">
    <source>
        <dbReference type="Google" id="ProtNLM"/>
    </source>
</evidence>
<evidence type="ECO:0000259" key="7">
    <source>
        <dbReference type="Pfam" id="PF25826"/>
    </source>
</evidence>
<organism evidence="8 9">
    <name type="scientific">Camellia sinensis var. sinensis</name>
    <name type="common">China tea</name>
    <dbReference type="NCBI Taxonomy" id="542762"/>
    <lineage>
        <taxon>Eukaryota</taxon>
        <taxon>Viridiplantae</taxon>
        <taxon>Streptophyta</taxon>
        <taxon>Embryophyta</taxon>
        <taxon>Tracheophyta</taxon>
        <taxon>Spermatophyta</taxon>
        <taxon>Magnoliopsida</taxon>
        <taxon>eudicotyledons</taxon>
        <taxon>Gunneridae</taxon>
        <taxon>Pentapetalae</taxon>
        <taxon>asterids</taxon>
        <taxon>Ericales</taxon>
        <taxon>Theaceae</taxon>
        <taxon>Camellia</taxon>
    </lineage>
</organism>
<evidence type="ECO:0000256" key="1">
    <source>
        <dbReference type="ARBA" id="ARBA00004123"/>
    </source>
</evidence>
<keyword evidence="3" id="KW-0804">Transcription</keyword>
<feature type="compositionally biased region" description="Acidic residues" evidence="5">
    <location>
        <begin position="562"/>
        <end position="573"/>
    </location>
</feature>
<comment type="caution">
    <text evidence="8">The sequence shown here is derived from an EMBL/GenBank/DDBJ whole genome shotgun (WGS) entry which is preliminary data.</text>
</comment>
<evidence type="ECO:0000256" key="5">
    <source>
        <dbReference type="SAM" id="MobiDB-lite"/>
    </source>
</evidence>
<dbReference type="GO" id="GO:0003714">
    <property type="term" value="F:transcription corepressor activity"/>
    <property type="evidence" value="ECO:0007669"/>
    <property type="project" value="TreeGrafter"/>
</dbReference>
<keyword evidence="9" id="KW-1185">Reference proteome</keyword>
<evidence type="ECO:0000259" key="6">
    <source>
        <dbReference type="Pfam" id="PF24662"/>
    </source>
</evidence>
<protein>
    <recommendedName>
        <fullName evidence="10">SANT domain-containing protein</fullName>
    </recommendedName>
</protein>
<gene>
    <name evidence="8" type="ORF">TEA_019257</name>
</gene>
<feature type="region of interest" description="Disordered" evidence="5">
    <location>
        <begin position="553"/>
        <end position="603"/>
    </location>
</feature>
<accession>A0A4V3WM45</accession>
<dbReference type="InterPro" id="IPR057712">
    <property type="entry name" value="DUF7952"/>
</dbReference>
<feature type="region of interest" description="Disordered" evidence="5">
    <location>
        <begin position="869"/>
        <end position="907"/>
    </location>
</feature>
<keyword evidence="2" id="KW-0805">Transcription regulation</keyword>
<evidence type="ECO:0000313" key="8">
    <source>
        <dbReference type="EMBL" id="THG07157.1"/>
    </source>
</evidence>
<keyword evidence="4" id="KW-0539">Nucleus</keyword>
<dbReference type="Pfam" id="PF24662">
    <property type="entry name" value="DUF7650"/>
    <property type="match status" value="1"/>
</dbReference>
<dbReference type="GO" id="GO:0005634">
    <property type="term" value="C:nucleus"/>
    <property type="evidence" value="ECO:0007669"/>
    <property type="project" value="UniProtKB-SubCell"/>
</dbReference>
<dbReference type="Pfam" id="PF25826">
    <property type="entry name" value="DUF7952"/>
    <property type="match status" value="1"/>
</dbReference>
<feature type="compositionally biased region" description="Polar residues" evidence="5">
    <location>
        <begin position="874"/>
        <end position="885"/>
    </location>
</feature>
<dbReference type="AlphaFoldDB" id="A0A4V3WM45"/>
<comment type="subcellular location">
    <subcellularLocation>
        <location evidence="1">Nucleus</location>
    </subcellularLocation>
</comment>
<evidence type="ECO:0000256" key="2">
    <source>
        <dbReference type="ARBA" id="ARBA00023015"/>
    </source>
</evidence>
<feature type="domain" description="DUF7650" evidence="6">
    <location>
        <begin position="378"/>
        <end position="466"/>
    </location>
</feature>
<evidence type="ECO:0000256" key="4">
    <source>
        <dbReference type="ARBA" id="ARBA00023242"/>
    </source>
</evidence>
<evidence type="ECO:0000256" key="3">
    <source>
        <dbReference type="ARBA" id="ARBA00023163"/>
    </source>
</evidence>
<sequence>MDDNVEGTIVKSAEQFLSPCSSNVGDIFGDPLVLPRVGDQYQAEIPPLMIDCYHRRLMKKPTDTEVMSDFPNCFALGLPIQIMWALCEIENVKKESLVRANQDHAVDKNWTVFRASEVIIRPLHTPLDNGEIGLSTIHPIIRGDKMDVDFATPEEKKTKLDRADNGYYVPLPGLLGEPWRAIEHDSFLLGLYIFGKDLLLVKTFVKSKEMGDILSYYYGKFYRSNEHRRWSEGRKMRSRRCIHGQKIFIGWRQQELLSRLSSHVSEECQNRLREKGSGLIPGLHPSELVLPPCYHLAMQDQMVFFVSRAFGEGKFSLEEYVFTLNDTVGVGVLVAAVGIGKGKQDLTGTAMDPIKTNNLLSVRPEIPIGKACSTLTSGDIIKFLTGDFRLSKARSNDLFWEAVWPRLLARGWHSEQPKDHHCFSSSKHSLVFLIPGVKKFSRRRLVKGNHYFDSVSDVLNKVASDPGLLEVEVEAEKASEQKEEYQSDLPVKQCPDSLMNWQRHCYLQPPASNCNGDLVKFTIVDTSLLHGGGSKFRELRTLPIDTRNISMLSDLSSGTEQDSSDESQYEAEEINASNPAEDTTESETFVDSPELNSIRDNGLPNDPDLTILVGGNHKDWSTGMCTKKKLKGMMKFRFGQKARSDQSNYLAPIAEPCSLGESSPIVENIPTDTKLKEESSTYGLNSPGICQSMEFQVGPSQTLSSCSSLALENPDESDQGIVDLVTEPSFEKPQPETMIDLNLPGIPQDSGSDETIIETIVPDIVHNNDVETIITDIVHDNDVETIVTEIVHKNDVETIITDIVHNNDDLGEDRSLVLPETSQQSSNGGASAEQQPALNGRRQSTRNRPLTTKALEAIACGFLGTKKKRKCVDGQTQSDSMSRSSRLVRGKSDANSTLNDCADNDIA</sequence>
<reference evidence="8 9" key="1">
    <citation type="journal article" date="2018" name="Proc. Natl. Acad. Sci. U.S.A.">
        <title>Draft genome sequence of Camellia sinensis var. sinensis provides insights into the evolution of the tea genome and tea quality.</title>
        <authorList>
            <person name="Wei C."/>
            <person name="Yang H."/>
            <person name="Wang S."/>
            <person name="Zhao J."/>
            <person name="Liu C."/>
            <person name="Gao L."/>
            <person name="Xia E."/>
            <person name="Lu Y."/>
            <person name="Tai Y."/>
            <person name="She G."/>
            <person name="Sun J."/>
            <person name="Cao H."/>
            <person name="Tong W."/>
            <person name="Gao Q."/>
            <person name="Li Y."/>
            <person name="Deng W."/>
            <person name="Jiang X."/>
            <person name="Wang W."/>
            <person name="Chen Q."/>
            <person name="Zhang S."/>
            <person name="Li H."/>
            <person name="Wu J."/>
            <person name="Wang P."/>
            <person name="Li P."/>
            <person name="Shi C."/>
            <person name="Zheng F."/>
            <person name="Jian J."/>
            <person name="Huang B."/>
            <person name="Shan D."/>
            <person name="Shi M."/>
            <person name="Fang C."/>
            <person name="Yue Y."/>
            <person name="Li F."/>
            <person name="Li D."/>
            <person name="Wei S."/>
            <person name="Han B."/>
            <person name="Jiang C."/>
            <person name="Yin Y."/>
            <person name="Xia T."/>
            <person name="Zhang Z."/>
            <person name="Bennetzen J.L."/>
            <person name="Zhao S."/>
            <person name="Wan X."/>
        </authorList>
    </citation>
    <scope>NUCLEOTIDE SEQUENCE [LARGE SCALE GENOMIC DNA]</scope>
    <source>
        <strain evidence="9">cv. Shuchazao</strain>
        <tissue evidence="8">Leaf</tissue>
    </source>
</reference>
<dbReference type="STRING" id="542762.A0A4V3WM45"/>
<dbReference type="EMBL" id="SDRB02010218">
    <property type="protein sequence ID" value="THG07157.1"/>
    <property type="molecule type" value="Genomic_DNA"/>
</dbReference>
<feature type="compositionally biased region" description="Polar residues" evidence="5">
    <location>
        <begin position="575"/>
        <end position="599"/>
    </location>
</feature>
<dbReference type="Proteomes" id="UP000306102">
    <property type="component" value="Unassembled WGS sequence"/>
</dbReference>
<feature type="region of interest" description="Disordered" evidence="5">
    <location>
        <begin position="819"/>
        <end position="850"/>
    </location>
</feature>
<proteinExistence type="predicted"/>
<feature type="domain" description="DUF7952" evidence="7">
    <location>
        <begin position="179"/>
        <end position="274"/>
    </location>
</feature>
<feature type="compositionally biased region" description="Polar residues" evidence="5">
    <location>
        <begin position="820"/>
        <end position="837"/>
    </location>
</feature>
<dbReference type="PANTHER" id="PTHR13859">
    <property type="entry name" value="ATROPHIN-RELATED"/>
    <property type="match status" value="1"/>
</dbReference>
<dbReference type="PANTHER" id="PTHR13859:SF11">
    <property type="entry name" value="GRUNGE, ISOFORM J"/>
    <property type="match status" value="1"/>
</dbReference>
<dbReference type="InterPro" id="IPR056067">
    <property type="entry name" value="DUF7650"/>
</dbReference>
<evidence type="ECO:0000313" key="9">
    <source>
        <dbReference type="Proteomes" id="UP000306102"/>
    </source>
</evidence>